<comment type="caution">
    <text evidence="10">The sequence shown here is derived from an EMBL/GenBank/DDBJ whole genome shotgun (WGS) entry which is preliminary data.</text>
</comment>
<protein>
    <recommendedName>
        <fullName evidence="3">ubiquitinyl hydrolase 1</fullName>
        <ecNumber evidence="3">3.4.19.12</ecNumber>
    </recommendedName>
</protein>
<dbReference type="InterPro" id="IPR018200">
    <property type="entry name" value="USP_CS"/>
</dbReference>
<evidence type="ECO:0000313" key="10">
    <source>
        <dbReference type="EMBL" id="KAJ3445077.1"/>
    </source>
</evidence>
<dbReference type="Gene3D" id="3.90.70.10">
    <property type="entry name" value="Cysteine proteinases"/>
    <property type="match status" value="1"/>
</dbReference>
<dbReference type="PROSITE" id="PS50235">
    <property type="entry name" value="USP_3"/>
    <property type="match status" value="1"/>
</dbReference>
<evidence type="ECO:0000256" key="8">
    <source>
        <dbReference type="SAM" id="MobiDB-lite"/>
    </source>
</evidence>
<dbReference type="InterPro" id="IPR050164">
    <property type="entry name" value="Peptidase_C19"/>
</dbReference>
<feature type="domain" description="USP" evidence="9">
    <location>
        <begin position="1"/>
        <end position="308"/>
    </location>
</feature>
<evidence type="ECO:0000256" key="6">
    <source>
        <dbReference type="ARBA" id="ARBA00022801"/>
    </source>
</evidence>
<comment type="similarity">
    <text evidence="2">Belongs to the peptidase C19 family.</text>
</comment>
<dbReference type="GO" id="GO:0005829">
    <property type="term" value="C:cytosol"/>
    <property type="evidence" value="ECO:0007669"/>
    <property type="project" value="TreeGrafter"/>
</dbReference>
<dbReference type="AlphaFoldDB" id="A0AAV7ZSY5"/>
<dbReference type="InterPro" id="IPR038765">
    <property type="entry name" value="Papain-like_cys_pep_sf"/>
</dbReference>
<dbReference type="SUPFAM" id="SSF54001">
    <property type="entry name" value="Cysteine proteinases"/>
    <property type="match status" value="1"/>
</dbReference>
<sequence>MKKKINVKKKKKKKMKKKKKKNEEKEKEKNEEKEKEKEKKDEKKKSQLKTKKKKNNKKNNQKNNIKEETKNKKEDKANKKETKIKKKKKKFFWGLKKNNNINKNTETNKEKDVGGHEQDNEKSTRWKNLDSYGYTLFASLHDYIRKEKLDRANKYCCKTCTKMKYGSQKNIKKNKRKHVKVIATKQIIFKELPTLLVVNYKRFVQTSWGRLKKNNEEASFPFSFSFNQFLDENHIFEKDQYDNDPKVEIIYDLFSITVHSGGLCGGHYVAYSKKSDDQWYHCSDLSIKPATIEDVKKCKAYILFYCRRN</sequence>
<dbReference type="GO" id="GO:0004843">
    <property type="term" value="F:cysteine-type deubiquitinase activity"/>
    <property type="evidence" value="ECO:0007669"/>
    <property type="project" value="UniProtKB-EC"/>
</dbReference>
<dbReference type="EMBL" id="JANTQA010000023">
    <property type="protein sequence ID" value="KAJ3445077.1"/>
    <property type="molecule type" value="Genomic_DNA"/>
</dbReference>
<keyword evidence="7" id="KW-0788">Thiol protease</keyword>
<evidence type="ECO:0000256" key="4">
    <source>
        <dbReference type="ARBA" id="ARBA00022670"/>
    </source>
</evidence>
<name>A0AAV7ZSY5_9EUKA</name>
<dbReference type="PANTHER" id="PTHR24006">
    <property type="entry name" value="UBIQUITIN CARBOXYL-TERMINAL HYDROLASE"/>
    <property type="match status" value="1"/>
</dbReference>
<keyword evidence="6 10" id="KW-0378">Hydrolase</keyword>
<feature type="compositionally biased region" description="Basic residues" evidence="8">
    <location>
        <begin position="1"/>
        <end position="20"/>
    </location>
</feature>
<reference evidence="10" key="1">
    <citation type="submission" date="2022-08" db="EMBL/GenBank/DDBJ databases">
        <title>Novel sulphate-reducing endosymbionts in the free-living metamonad Anaeramoeba.</title>
        <authorList>
            <person name="Jerlstrom-Hultqvist J."/>
            <person name="Cepicka I."/>
            <person name="Gallot-Lavallee L."/>
            <person name="Salas-Leiva D."/>
            <person name="Curtis B.A."/>
            <person name="Zahonova K."/>
            <person name="Pipaliya S."/>
            <person name="Dacks J."/>
            <person name="Roger A.J."/>
        </authorList>
    </citation>
    <scope>NUCLEOTIDE SEQUENCE</scope>
    <source>
        <strain evidence="10">Busselton2</strain>
    </source>
</reference>
<dbReference type="PANTHER" id="PTHR24006:SF888">
    <property type="entry name" value="UBIQUITIN CARBOXYL-TERMINAL HYDROLASE 30"/>
    <property type="match status" value="1"/>
</dbReference>
<evidence type="ECO:0000256" key="1">
    <source>
        <dbReference type="ARBA" id="ARBA00000707"/>
    </source>
</evidence>
<dbReference type="Proteomes" id="UP001146793">
    <property type="component" value="Unassembled WGS sequence"/>
</dbReference>
<dbReference type="GO" id="GO:0016579">
    <property type="term" value="P:protein deubiquitination"/>
    <property type="evidence" value="ECO:0007669"/>
    <property type="project" value="InterPro"/>
</dbReference>
<dbReference type="GO" id="GO:0005634">
    <property type="term" value="C:nucleus"/>
    <property type="evidence" value="ECO:0007669"/>
    <property type="project" value="TreeGrafter"/>
</dbReference>
<evidence type="ECO:0000313" key="11">
    <source>
        <dbReference type="Proteomes" id="UP001146793"/>
    </source>
</evidence>
<organism evidence="10 11">
    <name type="scientific">Anaeramoeba flamelloides</name>
    <dbReference type="NCBI Taxonomy" id="1746091"/>
    <lineage>
        <taxon>Eukaryota</taxon>
        <taxon>Metamonada</taxon>
        <taxon>Anaeramoebidae</taxon>
        <taxon>Anaeramoeba</taxon>
    </lineage>
</organism>
<accession>A0AAV7ZSY5</accession>
<dbReference type="InterPro" id="IPR001394">
    <property type="entry name" value="Peptidase_C19_UCH"/>
</dbReference>
<keyword evidence="5" id="KW-0833">Ubl conjugation pathway</keyword>
<feature type="compositionally biased region" description="Basic residues" evidence="8">
    <location>
        <begin position="82"/>
        <end position="91"/>
    </location>
</feature>
<evidence type="ECO:0000256" key="3">
    <source>
        <dbReference type="ARBA" id="ARBA00012759"/>
    </source>
</evidence>
<gene>
    <name evidence="10" type="ORF">M0812_10941</name>
</gene>
<evidence type="ECO:0000256" key="2">
    <source>
        <dbReference type="ARBA" id="ARBA00009085"/>
    </source>
</evidence>
<evidence type="ECO:0000259" key="9">
    <source>
        <dbReference type="PROSITE" id="PS50235"/>
    </source>
</evidence>
<proteinExistence type="inferred from homology"/>
<dbReference type="PROSITE" id="PS00973">
    <property type="entry name" value="USP_2"/>
    <property type="match status" value="1"/>
</dbReference>
<evidence type="ECO:0000256" key="5">
    <source>
        <dbReference type="ARBA" id="ARBA00022786"/>
    </source>
</evidence>
<feature type="compositionally biased region" description="Basic residues" evidence="8">
    <location>
        <begin position="46"/>
        <end position="60"/>
    </location>
</feature>
<feature type="compositionally biased region" description="Basic and acidic residues" evidence="8">
    <location>
        <begin position="21"/>
        <end position="45"/>
    </location>
</feature>
<dbReference type="Pfam" id="PF00443">
    <property type="entry name" value="UCH"/>
    <property type="match status" value="1"/>
</dbReference>
<keyword evidence="4" id="KW-0645">Protease</keyword>
<dbReference type="GO" id="GO:0006508">
    <property type="term" value="P:proteolysis"/>
    <property type="evidence" value="ECO:0007669"/>
    <property type="project" value="UniProtKB-KW"/>
</dbReference>
<comment type="catalytic activity">
    <reaction evidence="1">
        <text>Thiol-dependent hydrolysis of ester, thioester, amide, peptide and isopeptide bonds formed by the C-terminal Gly of ubiquitin (a 76-residue protein attached to proteins as an intracellular targeting signal).</text>
        <dbReference type="EC" id="3.4.19.12"/>
    </reaction>
</comment>
<feature type="region of interest" description="Disordered" evidence="8">
    <location>
        <begin position="1"/>
        <end position="122"/>
    </location>
</feature>
<dbReference type="InterPro" id="IPR028889">
    <property type="entry name" value="USP"/>
</dbReference>
<feature type="compositionally biased region" description="Basic and acidic residues" evidence="8">
    <location>
        <begin position="64"/>
        <end position="81"/>
    </location>
</feature>
<dbReference type="EC" id="3.4.19.12" evidence="3"/>
<feature type="compositionally biased region" description="Low complexity" evidence="8">
    <location>
        <begin position="92"/>
        <end position="105"/>
    </location>
</feature>
<dbReference type="CDD" id="cd02257">
    <property type="entry name" value="Peptidase_C19"/>
    <property type="match status" value="1"/>
</dbReference>
<feature type="compositionally biased region" description="Basic and acidic residues" evidence="8">
    <location>
        <begin position="106"/>
        <end position="122"/>
    </location>
</feature>
<evidence type="ECO:0000256" key="7">
    <source>
        <dbReference type="ARBA" id="ARBA00022807"/>
    </source>
</evidence>